<dbReference type="InterPro" id="IPR041313">
    <property type="entry name" value="DUF5642"/>
</dbReference>
<evidence type="ECO:0000259" key="2">
    <source>
        <dbReference type="Pfam" id="PF18702"/>
    </source>
</evidence>
<dbReference type="AlphaFoldDB" id="A0A1E3TI12"/>
<organism evidence="3 4">
    <name type="scientific">Mycobacterium shimoidei</name>
    <dbReference type="NCBI Taxonomy" id="29313"/>
    <lineage>
        <taxon>Bacteria</taxon>
        <taxon>Bacillati</taxon>
        <taxon>Actinomycetota</taxon>
        <taxon>Actinomycetes</taxon>
        <taxon>Mycobacteriales</taxon>
        <taxon>Mycobacteriaceae</taxon>
        <taxon>Mycobacterium</taxon>
    </lineage>
</organism>
<keyword evidence="1" id="KW-0732">Signal</keyword>
<dbReference type="RefSeq" id="WP_069396133.1">
    <property type="nucleotide sequence ID" value="NZ_JACKUN010000025.1"/>
</dbReference>
<sequence>MRPGLIGAMAVLLTAGCAHAPGAETASVQSLTIHPVKPVNIKRVGHDMPPGYEVTNVYGVAAPPAVWGLGPNWTADPAHCGALADLGGGHGESPQGVSGSGSGGTIFAVVAAAQVHLDPVLVLDCPQWTMTNGSANVRVHLVAPPQLDGVETLGMASETIAPVEGGGQIVSQATTFTAYLGSYYAFTTLVTDPGSAQPPLPPQLAADLLVKTVTELRR</sequence>
<dbReference type="Proteomes" id="UP000252015">
    <property type="component" value="Unassembled WGS sequence"/>
</dbReference>
<gene>
    <name evidence="3" type="ORF">MSP7336_02134</name>
</gene>
<accession>A0A1E3TI12</accession>
<evidence type="ECO:0000313" key="3">
    <source>
        <dbReference type="EMBL" id="SRX93889.1"/>
    </source>
</evidence>
<evidence type="ECO:0000313" key="4">
    <source>
        <dbReference type="Proteomes" id="UP000252015"/>
    </source>
</evidence>
<proteinExistence type="predicted"/>
<keyword evidence="4" id="KW-1185">Reference proteome</keyword>
<dbReference type="OrthoDB" id="4641260at2"/>
<dbReference type="Pfam" id="PF18702">
    <property type="entry name" value="DUF5642"/>
    <property type="match status" value="1"/>
</dbReference>
<feature type="chain" id="PRO_5014268407" description="DUF5642 domain-containing protein" evidence="1">
    <location>
        <begin position="21"/>
        <end position="218"/>
    </location>
</feature>
<evidence type="ECO:0000256" key="1">
    <source>
        <dbReference type="SAM" id="SignalP"/>
    </source>
</evidence>
<protein>
    <recommendedName>
        <fullName evidence="2">DUF5642 domain-containing protein</fullName>
    </recommendedName>
</protein>
<reference evidence="3 4" key="1">
    <citation type="submission" date="2018-05" db="EMBL/GenBank/DDBJ databases">
        <authorList>
            <consortium name="IHU Genomes"/>
        </authorList>
    </citation>
    <scope>NUCLEOTIDE SEQUENCE [LARGE SCALE GENOMIC DNA]</scope>
    <source>
        <strain evidence="3 4">P7336</strain>
    </source>
</reference>
<name>A0A1E3TI12_MYCSH</name>
<dbReference type="EMBL" id="UEGW01000001">
    <property type="protein sequence ID" value="SRX93889.1"/>
    <property type="molecule type" value="Genomic_DNA"/>
</dbReference>
<feature type="signal peptide" evidence="1">
    <location>
        <begin position="1"/>
        <end position="20"/>
    </location>
</feature>
<feature type="domain" description="DUF5642" evidence="2">
    <location>
        <begin position="38"/>
        <end position="217"/>
    </location>
</feature>
<dbReference type="STRING" id="29313.BHQ16_11225"/>
<dbReference type="PROSITE" id="PS51257">
    <property type="entry name" value="PROKAR_LIPOPROTEIN"/>
    <property type="match status" value="1"/>
</dbReference>